<accession>A0A0R1VA81</accession>
<dbReference type="Gene3D" id="1.10.10.2830">
    <property type="match status" value="1"/>
</dbReference>
<evidence type="ECO:0000256" key="3">
    <source>
        <dbReference type="ARBA" id="ARBA00023125"/>
    </source>
</evidence>
<comment type="similarity">
    <text evidence="2">Belongs to the ParB family.</text>
</comment>
<dbReference type="PANTHER" id="PTHR33375">
    <property type="entry name" value="CHROMOSOME-PARTITIONING PROTEIN PARB-RELATED"/>
    <property type="match status" value="1"/>
</dbReference>
<dbReference type="GO" id="GO:0007059">
    <property type="term" value="P:chromosome segregation"/>
    <property type="evidence" value="ECO:0007669"/>
    <property type="project" value="TreeGrafter"/>
</dbReference>
<comment type="subcellular location">
    <subcellularLocation>
        <location evidence="1">Cytoplasm</location>
        <location evidence="1">Nucleoid</location>
    </subcellularLocation>
</comment>
<dbReference type="FunFam" id="1.10.10.2830:FF:000001">
    <property type="entry name" value="Chromosome partitioning protein ParB"/>
    <property type="match status" value="1"/>
</dbReference>
<dbReference type="EMBL" id="AZFN01000012">
    <property type="protein sequence ID" value="KRM02351.1"/>
    <property type="molecule type" value="Genomic_DNA"/>
</dbReference>
<evidence type="ECO:0000313" key="7">
    <source>
        <dbReference type="Proteomes" id="UP000051739"/>
    </source>
</evidence>
<dbReference type="GO" id="GO:0005694">
    <property type="term" value="C:chromosome"/>
    <property type="evidence" value="ECO:0007669"/>
    <property type="project" value="TreeGrafter"/>
</dbReference>
<feature type="compositionally biased region" description="Basic residues" evidence="4">
    <location>
        <begin position="249"/>
        <end position="263"/>
    </location>
</feature>
<dbReference type="FunFam" id="3.90.1530.30:FF:000001">
    <property type="entry name" value="Chromosome partitioning protein ParB"/>
    <property type="match status" value="1"/>
</dbReference>
<dbReference type="GO" id="GO:0009295">
    <property type="term" value="C:nucleoid"/>
    <property type="evidence" value="ECO:0007669"/>
    <property type="project" value="UniProtKB-SubCell"/>
</dbReference>
<dbReference type="PANTHER" id="PTHR33375:SF8">
    <property type="entry name" value="NUCLEOID OCCLUSION PROTEIN"/>
    <property type="match status" value="1"/>
</dbReference>
<dbReference type="CDD" id="cd16393">
    <property type="entry name" value="SPO0J_N"/>
    <property type="match status" value="1"/>
</dbReference>
<dbReference type="SMART" id="SM00470">
    <property type="entry name" value="ParB"/>
    <property type="match status" value="1"/>
</dbReference>
<evidence type="ECO:0000256" key="2">
    <source>
        <dbReference type="ARBA" id="ARBA00006295"/>
    </source>
</evidence>
<dbReference type="GO" id="GO:0003677">
    <property type="term" value="F:DNA binding"/>
    <property type="evidence" value="ECO:0007669"/>
    <property type="project" value="UniProtKB-KW"/>
</dbReference>
<keyword evidence="7" id="KW-1185">Reference proteome</keyword>
<dbReference type="NCBIfam" id="TIGR00180">
    <property type="entry name" value="parB_part"/>
    <property type="match status" value="1"/>
</dbReference>
<feature type="domain" description="ParB-like N-terminal" evidence="5">
    <location>
        <begin position="20"/>
        <end position="110"/>
    </location>
</feature>
<dbReference type="Gene3D" id="3.90.1530.30">
    <property type="match status" value="1"/>
</dbReference>
<dbReference type="Pfam" id="PF17762">
    <property type="entry name" value="HTH_ParB"/>
    <property type="match status" value="1"/>
</dbReference>
<proteinExistence type="inferred from homology"/>
<dbReference type="InterPro" id="IPR036086">
    <property type="entry name" value="ParB/Sulfiredoxin_sf"/>
</dbReference>
<keyword evidence="3 6" id="KW-0238">DNA-binding</keyword>
<dbReference type="AlphaFoldDB" id="A0A0R1VA81"/>
<evidence type="ECO:0000256" key="4">
    <source>
        <dbReference type="SAM" id="MobiDB-lite"/>
    </source>
</evidence>
<organism evidence="6 7">
    <name type="scientific">Limosilactobacillus gastricus DSM 16045</name>
    <dbReference type="NCBI Taxonomy" id="1423749"/>
    <lineage>
        <taxon>Bacteria</taxon>
        <taxon>Bacillati</taxon>
        <taxon>Bacillota</taxon>
        <taxon>Bacilli</taxon>
        <taxon>Lactobacillales</taxon>
        <taxon>Lactobacillaceae</taxon>
        <taxon>Limosilactobacillus</taxon>
    </lineage>
</organism>
<dbReference type="Pfam" id="PF02195">
    <property type="entry name" value="ParB_N"/>
    <property type="match status" value="1"/>
</dbReference>
<feature type="region of interest" description="Disordered" evidence="4">
    <location>
        <begin position="238"/>
        <end position="265"/>
    </location>
</feature>
<gene>
    <name evidence="6" type="ORF">FC60_GL000321</name>
</gene>
<dbReference type="InterPro" id="IPR041468">
    <property type="entry name" value="HTH_ParB/Spo0J"/>
</dbReference>
<dbReference type="InterPro" id="IPR004437">
    <property type="entry name" value="ParB/RepB/Spo0J"/>
</dbReference>
<protein>
    <submittedName>
        <fullName evidence="6">Stage 0 DNA-binding protein</fullName>
    </submittedName>
</protein>
<name>A0A0R1VA81_9LACO</name>
<evidence type="ECO:0000259" key="5">
    <source>
        <dbReference type="SMART" id="SM00470"/>
    </source>
</evidence>
<dbReference type="InterPro" id="IPR003115">
    <property type="entry name" value="ParB_N"/>
</dbReference>
<evidence type="ECO:0000256" key="1">
    <source>
        <dbReference type="ARBA" id="ARBA00004453"/>
    </source>
</evidence>
<sequence length="317" mass="35446">MAFSIFNLGKDDEHVKNQVVEVPLKDIVPNRYQPRKVFDRQAIEELAQTIQEHGLLQPIIVREYEAGKYEIIAGERRFRAMTSLNWATAPAIVEKMSDEETASLALIENLQRSNLSPVEEAQAYRKLMDLNHLTQRTLAEGMGKSQSFVANKLRLLQLAEPVQTAILNHQITERHGRALLNLKQVDQAAMLAEVISHEWTVRQTEDAVAAKLGQPLPSVIRARKQREIYGIGADESADVTATTEDPKVNPKKKSTRRANKHAPKITNAQSAAKAIQAAVDNLKGTGYHTEVTTQDTENGVQVIIQVVDQPRKRGRQS</sequence>
<dbReference type="Proteomes" id="UP000051739">
    <property type="component" value="Unassembled WGS sequence"/>
</dbReference>
<dbReference type="GO" id="GO:0045881">
    <property type="term" value="P:positive regulation of sporulation resulting in formation of a cellular spore"/>
    <property type="evidence" value="ECO:0007669"/>
    <property type="project" value="TreeGrafter"/>
</dbReference>
<evidence type="ECO:0000313" key="6">
    <source>
        <dbReference type="EMBL" id="KRM02351.1"/>
    </source>
</evidence>
<dbReference type="InterPro" id="IPR050336">
    <property type="entry name" value="Chromosome_partition/occlusion"/>
</dbReference>
<reference evidence="6 7" key="1">
    <citation type="journal article" date="2015" name="Genome Announc.">
        <title>Expanding the biotechnology potential of lactobacilli through comparative genomics of 213 strains and associated genera.</title>
        <authorList>
            <person name="Sun Z."/>
            <person name="Harris H.M."/>
            <person name="McCann A."/>
            <person name="Guo C."/>
            <person name="Argimon S."/>
            <person name="Zhang W."/>
            <person name="Yang X."/>
            <person name="Jeffery I.B."/>
            <person name="Cooney J.C."/>
            <person name="Kagawa T.F."/>
            <person name="Liu W."/>
            <person name="Song Y."/>
            <person name="Salvetti E."/>
            <person name="Wrobel A."/>
            <person name="Rasinkangas P."/>
            <person name="Parkhill J."/>
            <person name="Rea M.C."/>
            <person name="O'Sullivan O."/>
            <person name="Ritari J."/>
            <person name="Douillard F.P."/>
            <person name="Paul Ross R."/>
            <person name="Yang R."/>
            <person name="Briner A.E."/>
            <person name="Felis G.E."/>
            <person name="de Vos W.M."/>
            <person name="Barrangou R."/>
            <person name="Klaenhammer T.R."/>
            <person name="Caufield P.W."/>
            <person name="Cui Y."/>
            <person name="Zhang H."/>
            <person name="O'Toole P.W."/>
        </authorList>
    </citation>
    <scope>NUCLEOTIDE SEQUENCE [LARGE SCALE GENOMIC DNA]</scope>
    <source>
        <strain evidence="6 7">DSM 16045</strain>
    </source>
</reference>
<comment type="caution">
    <text evidence="6">The sequence shown here is derived from an EMBL/GenBank/DDBJ whole genome shotgun (WGS) entry which is preliminary data.</text>
</comment>
<dbReference type="SUPFAM" id="SSF110849">
    <property type="entry name" value="ParB/Sulfiredoxin"/>
    <property type="match status" value="1"/>
</dbReference>
<dbReference type="RefSeq" id="WP_056937383.1">
    <property type="nucleotide sequence ID" value="NZ_AZFN01000012.1"/>
</dbReference>
<dbReference type="PATRIC" id="fig|1423749.3.peg.322"/>